<dbReference type="Gene3D" id="3.40.50.150">
    <property type="entry name" value="Vaccinia Virus protein VP39"/>
    <property type="match status" value="1"/>
</dbReference>
<dbReference type="Proteomes" id="UP001144280">
    <property type="component" value="Unassembled WGS sequence"/>
</dbReference>
<proteinExistence type="predicted"/>
<keyword evidence="4" id="KW-1185">Reference proteome</keyword>
<comment type="caution">
    <text evidence="3">The sequence shown here is derived from an EMBL/GenBank/DDBJ whole genome shotgun (WGS) entry which is preliminary data.</text>
</comment>
<gene>
    <name evidence="3" type="ORF">Pa4123_38840</name>
</gene>
<accession>A0ABQ5QY32</accession>
<reference evidence="3" key="1">
    <citation type="submission" date="2022-12" db="EMBL/GenBank/DDBJ databases">
        <title>New Phytohabitans aurantiacus sp. RD004123 nov., an actinomycete isolated from soil.</title>
        <authorList>
            <person name="Triningsih D.W."/>
            <person name="Harunari E."/>
            <person name="Igarashi Y."/>
        </authorList>
    </citation>
    <scope>NUCLEOTIDE SEQUENCE</scope>
    <source>
        <strain evidence="3">RD004123</strain>
    </source>
</reference>
<evidence type="ECO:0000256" key="1">
    <source>
        <dbReference type="ARBA" id="ARBA00022603"/>
    </source>
</evidence>
<keyword evidence="2" id="KW-0808">Transferase</keyword>
<protein>
    <recommendedName>
        <fullName evidence="5">Methyltransferase</fullName>
    </recommendedName>
</protein>
<dbReference type="InterPro" id="IPR050078">
    <property type="entry name" value="Ribosomal_L11_MeTrfase_PrmA"/>
</dbReference>
<name>A0ABQ5QY32_9ACTN</name>
<dbReference type="CDD" id="cd02440">
    <property type="entry name" value="AdoMet_MTases"/>
    <property type="match status" value="1"/>
</dbReference>
<dbReference type="PANTHER" id="PTHR43648">
    <property type="entry name" value="ELECTRON TRANSFER FLAVOPROTEIN BETA SUBUNIT LYSINE METHYLTRANSFERASE"/>
    <property type="match status" value="1"/>
</dbReference>
<evidence type="ECO:0008006" key="5">
    <source>
        <dbReference type="Google" id="ProtNLM"/>
    </source>
</evidence>
<organism evidence="3 4">
    <name type="scientific">Phytohabitans aurantiacus</name>
    <dbReference type="NCBI Taxonomy" id="3016789"/>
    <lineage>
        <taxon>Bacteria</taxon>
        <taxon>Bacillati</taxon>
        <taxon>Actinomycetota</taxon>
        <taxon>Actinomycetes</taxon>
        <taxon>Micromonosporales</taxon>
        <taxon>Micromonosporaceae</taxon>
    </lineage>
</organism>
<evidence type="ECO:0000256" key="2">
    <source>
        <dbReference type="ARBA" id="ARBA00022679"/>
    </source>
</evidence>
<dbReference type="SUPFAM" id="SSF53335">
    <property type="entry name" value="S-adenosyl-L-methionine-dependent methyltransferases"/>
    <property type="match status" value="1"/>
</dbReference>
<dbReference type="Pfam" id="PF06325">
    <property type="entry name" value="PrmA"/>
    <property type="match status" value="1"/>
</dbReference>
<dbReference type="RefSeq" id="WP_281897669.1">
    <property type="nucleotide sequence ID" value="NZ_BSDI01000017.1"/>
</dbReference>
<evidence type="ECO:0000313" key="4">
    <source>
        <dbReference type="Proteomes" id="UP001144280"/>
    </source>
</evidence>
<sequence>MSDWHSWFVLGASLPVAPGVHAPSRFSALLAAAMGDCVGGTVVDAGCGAGLITIAALRAGADHVLAIDADPAAVELTRANVARTIADLSPARLTARQLDFRELARFDADLLAVNPPQRPASILEGVEPDQRHLHEGGGPDGLDTLRLILRHTTAATVRTTAADVLPIHKVEGRTRRRVLTATVPMHPAWHRLTGPQAPVSVWDLRAIPEAQ</sequence>
<dbReference type="EMBL" id="BSDI01000017">
    <property type="protein sequence ID" value="GLH98609.1"/>
    <property type="molecule type" value="Genomic_DNA"/>
</dbReference>
<keyword evidence="1" id="KW-0489">Methyltransferase</keyword>
<dbReference type="InterPro" id="IPR029063">
    <property type="entry name" value="SAM-dependent_MTases_sf"/>
</dbReference>
<dbReference type="PANTHER" id="PTHR43648:SF1">
    <property type="entry name" value="ELECTRON TRANSFER FLAVOPROTEIN BETA SUBUNIT LYSINE METHYLTRANSFERASE"/>
    <property type="match status" value="1"/>
</dbReference>
<evidence type="ECO:0000313" key="3">
    <source>
        <dbReference type="EMBL" id="GLH98609.1"/>
    </source>
</evidence>